<dbReference type="Proteomes" id="UP000008068">
    <property type="component" value="Unassembled WGS sequence"/>
</dbReference>
<proteinExistence type="predicted"/>
<dbReference type="HOGENOM" id="CLU_2456773_0_0_1"/>
<reference evidence="2" key="1">
    <citation type="submission" date="2011-07" db="EMBL/GenBank/DDBJ databases">
        <authorList>
            <consortium name="Caenorhabditis brenneri Sequencing and Analysis Consortium"/>
            <person name="Wilson R.K."/>
        </authorList>
    </citation>
    <scope>NUCLEOTIDE SEQUENCE [LARGE SCALE GENOMIC DNA]</scope>
    <source>
        <strain evidence="2">PB2801</strain>
    </source>
</reference>
<sequence>MMDQQYYVDMSGNSENSVTENTIKRLFLLPADAIVQLLFERNGIMTHCRINEAGNTFLFPSNWSTMEFFVQSFRPPAPIHIQGKSDSES</sequence>
<gene>
    <name evidence="1" type="ORF">CAEBREN_15847</name>
</gene>
<protein>
    <submittedName>
        <fullName evidence="1">Uncharacterized protein</fullName>
    </submittedName>
</protein>
<evidence type="ECO:0000313" key="2">
    <source>
        <dbReference type="Proteomes" id="UP000008068"/>
    </source>
</evidence>
<evidence type="ECO:0000313" key="1">
    <source>
        <dbReference type="EMBL" id="EGT51733.1"/>
    </source>
</evidence>
<accession>G0PDI4</accession>
<name>G0PDI4_CAEBE</name>
<dbReference type="OrthoDB" id="5823764at2759"/>
<dbReference type="EMBL" id="GL380275">
    <property type="protein sequence ID" value="EGT51733.1"/>
    <property type="molecule type" value="Genomic_DNA"/>
</dbReference>
<organism evidence="2">
    <name type="scientific">Caenorhabditis brenneri</name>
    <name type="common">Nematode worm</name>
    <dbReference type="NCBI Taxonomy" id="135651"/>
    <lineage>
        <taxon>Eukaryota</taxon>
        <taxon>Metazoa</taxon>
        <taxon>Ecdysozoa</taxon>
        <taxon>Nematoda</taxon>
        <taxon>Chromadorea</taxon>
        <taxon>Rhabditida</taxon>
        <taxon>Rhabditina</taxon>
        <taxon>Rhabditomorpha</taxon>
        <taxon>Rhabditoidea</taxon>
        <taxon>Rhabditidae</taxon>
        <taxon>Peloderinae</taxon>
        <taxon>Caenorhabditis</taxon>
    </lineage>
</organism>
<dbReference type="AlphaFoldDB" id="G0PDI4"/>
<keyword evidence="2" id="KW-1185">Reference proteome</keyword>
<dbReference type="InParanoid" id="G0PDI4"/>